<gene>
    <name evidence="2" type="ORF">BaRGS_00008404</name>
</gene>
<evidence type="ECO:0000313" key="2">
    <source>
        <dbReference type="EMBL" id="KAK7500497.1"/>
    </source>
</evidence>
<comment type="caution">
    <text evidence="2">The sequence shown here is derived from an EMBL/GenBank/DDBJ whole genome shotgun (WGS) entry which is preliminary data.</text>
</comment>
<feature type="region of interest" description="Disordered" evidence="1">
    <location>
        <begin position="17"/>
        <end position="84"/>
    </location>
</feature>
<protein>
    <submittedName>
        <fullName evidence="2">Uncharacterized protein</fullName>
    </submittedName>
</protein>
<evidence type="ECO:0000256" key="1">
    <source>
        <dbReference type="SAM" id="MobiDB-lite"/>
    </source>
</evidence>
<evidence type="ECO:0000313" key="3">
    <source>
        <dbReference type="Proteomes" id="UP001519460"/>
    </source>
</evidence>
<dbReference type="AlphaFoldDB" id="A0ABD0LMB0"/>
<sequence length="115" mass="12137">MGTHFRVRVGCVLIGDCETGQKTSPPPPPSSPESPAFNNLEATRGKPAREKKKAKTNGMALDTGARTHARSPPGPPGPKWTLSSAQFRASIPRSIEDNAVPLAGETQNIPPTTIV</sequence>
<reference evidence="2 3" key="1">
    <citation type="journal article" date="2023" name="Sci. Data">
        <title>Genome assembly of the Korean intertidal mud-creeper Batillaria attramentaria.</title>
        <authorList>
            <person name="Patra A.K."/>
            <person name="Ho P.T."/>
            <person name="Jun S."/>
            <person name="Lee S.J."/>
            <person name="Kim Y."/>
            <person name="Won Y.J."/>
        </authorList>
    </citation>
    <scope>NUCLEOTIDE SEQUENCE [LARGE SCALE GENOMIC DNA]</scope>
    <source>
        <strain evidence="2">Wonlab-2016</strain>
    </source>
</reference>
<dbReference type="Proteomes" id="UP001519460">
    <property type="component" value="Unassembled WGS sequence"/>
</dbReference>
<organism evidence="2 3">
    <name type="scientific">Batillaria attramentaria</name>
    <dbReference type="NCBI Taxonomy" id="370345"/>
    <lineage>
        <taxon>Eukaryota</taxon>
        <taxon>Metazoa</taxon>
        <taxon>Spiralia</taxon>
        <taxon>Lophotrochozoa</taxon>
        <taxon>Mollusca</taxon>
        <taxon>Gastropoda</taxon>
        <taxon>Caenogastropoda</taxon>
        <taxon>Sorbeoconcha</taxon>
        <taxon>Cerithioidea</taxon>
        <taxon>Batillariidae</taxon>
        <taxon>Batillaria</taxon>
    </lineage>
</organism>
<name>A0ABD0LMB0_9CAEN</name>
<proteinExistence type="predicted"/>
<keyword evidence="3" id="KW-1185">Reference proteome</keyword>
<accession>A0ABD0LMB0</accession>
<dbReference type="EMBL" id="JACVVK020000037">
    <property type="protein sequence ID" value="KAK7500497.1"/>
    <property type="molecule type" value="Genomic_DNA"/>
</dbReference>